<dbReference type="Gene3D" id="3.40.630.20">
    <property type="entry name" value="Peptidase C15, pyroglutamyl peptidase I-like"/>
    <property type="match status" value="1"/>
</dbReference>
<evidence type="ECO:0000256" key="8">
    <source>
        <dbReference type="ARBA" id="ARBA00031559"/>
    </source>
</evidence>
<comment type="similarity">
    <text evidence="1">Belongs to the peptidase C15 family.</text>
</comment>
<evidence type="ECO:0000256" key="1">
    <source>
        <dbReference type="ARBA" id="ARBA00006641"/>
    </source>
</evidence>
<proteinExistence type="inferred from homology"/>
<sequence>MKALFAGFPPFAAHPENPSEAVCHILAEAGYPTAILPVSYGKVNRELDKAMKAEKADAIVILALSPFAKQPTLERYAYNEMDSVQEDNEHVVKTKAKIEKDGPASRATDIDLAGINQLLASEGYAAALGLDPGRFVANKAYYHALGKHVALLVHVPLDYDFPVKETAEIAKLIGKYLEGC</sequence>
<dbReference type="PANTHER" id="PTHR23402:SF1">
    <property type="entry name" value="PYROGLUTAMYL-PEPTIDASE I"/>
    <property type="match status" value="1"/>
</dbReference>
<evidence type="ECO:0000256" key="7">
    <source>
        <dbReference type="ARBA" id="ARBA00030836"/>
    </source>
</evidence>
<dbReference type="InterPro" id="IPR036440">
    <property type="entry name" value="Peptidase_C15-like_sf"/>
</dbReference>
<dbReference type="AlphaFoldDB" id="A0A9D1S2I0"/>
<dbReference type="GO" id="GO:0006508">
    <property type="term" value="P:proteolysis"/>
    <property type="evidence" value="ECO:0007669"/>
    <property type="project" value="UniProtKB-KW"/>
</dbReference>
<reference evidence="9" key="2">
    <citation type="journal article" date="2021" name="PeerJ">
        <title>Extensive microbial diversity within the chicken gut microbiome revealed by metagenomics and culture.</title>
        <authorList>
            <person name="Gilroy R."/>
            <person name="Ravi A."/>
            <person name="Getino M."/>
            <person name="Pursley I."/>
            <person name="Horton D.L."/>
            <person name="Alikhan N.F."/>
            <person name="Baker D."/>
            <person name="Gharbi K."/>
            <person name="Hall N."/>
            <person name="Watson M."/>
            <person name="Adriaenssens E.M."/>
            <person name="Foster-Nyarko E."/>
            <person name="Jarju S."/>
            <person name="Secka A."/>
            <person name="Antonio M."/>
            <person name="Oren A."/>
            <person name="Chaudhuri R.R."/>
            <person name="La Ragione R."/>
            <person name="Hildebrand F."/>
            <person name="Pallen M.J."/>
        </authorList>
    </citation>
    <scope>NUCLEOTIDE SEQUENCE</scope>
    <source>
        <strain evidence="9">ChiGjej1B1-22543</strain>
    </source>
</reference>
<evidence type="ECO:0000256" key="6">
    <source>
        <dbReference type="ARBA" id="ARBA00022807"/>
    </source>
</evidence>
<evidence type="ECO:0000313" key="10">
    <source>
        <dbReference type="Proteomes" id="UP000824070"/>
    </source>
</evidence>
<dbReference type="InterPro" id="IPR016125">
    <property type="entry name" value="Peptidase_C15-like"/>
</dbReference>
<reference evidence="9" key="1">
    <citation type="submission" date="2020-10" db="EMBL/GenBank/DDBJ databases">
        <authorList>
            <person name="Gilroy R."/>
        </authorList>
    </citation>
    <scope>NUCLEOTIDE SEQUENCE</scope>
    <source>
        <strain evidence="9">ChiGjej1B1-22543</strain>
    </source>
</reference>
<dbReference type="PANTHER" id="PTHR23402">
    <property type="entry name" value="PROTEASE FAMILY C15 PYROGLUTAMYL-PEPTIDASE I-RELATED"/>
    <property type="match status" value="1"/>
</dbReference>
<dbReference type="GO" id="GO:0005829">
    <property type="term" value="C:cytosol"/>
    <property type="evidence" value="ECO:0007669"/>
    <property type="project" value="InterPro"/>
</dbReference>
<gene>
    <name evidence="9" type="ORF">IAC52_03135</name>
</gene>
<evidence type="ECO:0000256" key="5">
    <source>
        <dbReference type="ARBA" id="ARBA00022801"/>
    </source>
</evidence>
<keyword evidence="3" id="KW-0963">Cytoplasm</keyword>
<dbReference type="PRINTS" id="PR00706">
    <property type="entry name" value="PYROGLUPTASE"/>
</dbReference>
<keyword evidence="4" id="KW-0645">Protease</keyword>
<evidence type="ECO:0000256" key="4">
    <source>
        <dbReference type="ARBA" id="ARBA00022670"/>
    </source>
</evidence>
<organism evidence="9 10">
    <name type="scientific">Candidatus Alloenteromonas pullicola</name>
    <dbReference type="NCBI Taxonomy" id="2840784"/>
    <lineage>
        <taxon>Bacteria</taxon>
        <taxon>Bacillati</taxon>
        <taxon>Bacillota</taxon>
        <taxon>Bacillota incertae sedis</taxon>
        <taxon>Candidatus Alloenteromonas</taxon>
    </lineage>
</organism>
<name>A0A9D1S2I0_9FIRM</name>
<evidence type="ECO:0000256" key="3">
    <source>
        <dbReference type="ARBA" id="ARBA00022490"/>
    </source>
</evidence>
<evidence type="ECO:0000256" key="2">
    <source>
        <dbReference type="ARBA" id="ARBA00019191"/>
    </source>
</evidence>
<dbReference type="SUPFAM" id="SSF53182">
    <property type="entry name" value="Pyrrolidone carboxyl peptidase (pyroglutamate aminopeptidase)"/>
    <property type="match status" value="1"/>
</dbReference>
<dbReference type="Pfam" id="PF01470">
    <property type="entry name" value="Peptidase_C15"/>
    <property type="match status" value="1"/>
</dbReference>
<dbReference type="GO" id="GO:0016920">
    <property type="term" value="F:pyroglutamyl-peptidase activity"/>
    <property type="evidence" value="ECO:0007669"/>
    <property type="project" value="InterPro"/>
</dbReference>
<dbReference type="EMBL" id="DVMV01000021">
    <property type="protein sequence ID" value="HIU45274.1"/>
    <property type="molecule type" value="Genomic_DNA"/>
</dbReference>
<keyword evidence="5" id="KW-0378">Hydrolase</keyword>
<comment type="caution">
    <text evidence="9">The sequence shown here is derived from an EMBL/GenBank/DDBJ whole genome shotgun (WGS) entry which is preliminary data.</text>
</comment>
<dbReference type="Proteomes" id="UP000824070">
    <property type="component" value="Unassembled WGS sequence"/>
</dbReference>
<protein>
    <recommendedName>
        <fullName evidence="2">Pyrrolidone-carboxylate peptidase</fullName>
    </recommendedName>
    <alternativeName>
        <fullName evidence="7">5-oxoprolyl-peptidase</fullName>
    </alternativeName>
    <alternativeName>
        <fullName evidence="8">Pyroglutamyl-peptidase I</fullName>
    </alternativeName>
</protein>
<accession>A0A9D1S2I0</accession>
<keyword evidence="6" id="KW-0788">Thiol protease</keyword>
<dbReference type="InterPro" id="IPR000816">
    <property type="entry name" value="Peptidase_C15"/>
</dbReference>
<evidence type="ECO:0000313" key="9">
    <source>
        <dbReference type="EMBL" id="HIU45274.1"/>
    </source>
</evidence>